<evidence type="ECO:0000256" key="7">
    <source>
        <dbReference type="ARBA" id="ARBA00022989"/>
    </source>
</evidence>
<feature type="transmembrane region" description="Helical" evidence="9">
    <location>
        <begin position="213"/>
        <end position="239"/>
    </location>
</feature>
<dbReference type="CDD" id="cd18548">
    <property type="entry name" value="ABC_6TM_Tm287_like"/>
    <property type="match status" value="1"/>
</dbReference>
<dbReference type="InterPro" id="IPR027417">
    <property type="entry name" value="P-loop_NTPase"/>
</dbReference>
<evidence type="ECO:0000256" key="2">
    <source>
        <dbReference type="ARBA" id="ARBA00022448"/>
    </source>
</evidence>
<keyword evidence="4 9" id="KW-0812">Transmembrane</keyword>
<dbReference type="Gene3D" id="3.40.50.300">
    <property type="entry name" value="P-loop containing nucleotide triphosphate hydrolases"/>
    <property type="match status" value="1"/>
</dbReference>
<protein>
    <submittedName>
        <fullName evidence="13">ABC transporter ATP-binding protein</fullName>
    </submittedName>
</protein>
<evidence type="ECO:0000259" key="11">
    <source>
        <dbReference type="PROSITE" id="PS50893"/>
    </source>
</evidence>
<dbReference type="InterPro" id="IPR003439">
    <property type="entry name" value="ABC_transporter-like_ATP-bd"/>
</dbReference>
<organism evidence="13 14">
    <name type="scientific">Thomasclavelia ramosa</name>
    <dbReference type="NCBI Taxonomy" id="1547"/>
    <lineage>
        <taxon>Bacteria</taxon>
        <taxon>Bacillati</taxon>
        <taxon>Bacillota</taxon>
        <taxon>Erysipelotrichia</taxon>
        <taxon>Erysipelotrichales</taxon>
        <taxon>Coprobacillaceae</taxon>
        <taxon>Thomasclavelia</taxon>
    </lineage>
</organism>
<dbReference type="PROSITE" id="PS00211">
    <property type="entry name" value="ABC_TRANSPORTER_1"/>
    <property type="match status" value="1"/>
</dbReference>
<feature type="transmembrane region" description="Helical" evidence="9">
    <location>
        <begin position="317"/>
        <end position="339"/>
    </location>
</feature>
<dbReference type="Proteomes" id="UP000261032">
    <property type="component" value="Unassembled WGS sequence"/>
</dbReference>
<dbReference type="RefSeq" id="WP_117582049.1">
    <property type="nucleotide sequence ID" value="NZ_QUSL01000024.1"/>
</dbReference>
<evidence type="ECO:0000256" key="5">
    <source>
        <dbReference type="ARBA" id="ARBA00022741"/>
    </source>
</evidence>
<dbReference type="SUPFAM" id="SSF90123">
    <property type="entry name" value="ABC transporter transmembrane region"/>
    <property type="match status" value="1"/>
</dbReference>
<feature type="domain" description="ABC transmembrane type-1" evidence="12">
    <location>
        <begin position="208"/>
        <end position="460"/>
    </location>
</feature>
<feature type="chain" id="PRO_5039546786" evidence="10">
    <location>
        <begin position="32"/>
        <end position="742"/>
    </location>
</feature>
<dbReference type="GO" id="GO:0005524">
    <property type="term" value="F:ATP binding"/>
    <property type="evidence" value="ECO:0007669"/>
    <property type="project" value="UniProtKB-KW"/>
</dbReference>
<gene>
    <name evidence="13" type="ORF">DXB93_13400</name>
</gene>
<dbReference type="AlphaFoldDB" id="A0A3E3EAJ9"/>
<keyword evidence="10" id="KW-0732">Signal</keyword>
<dbReference type="Pfam" id="PF00005">
    <property type="entry name" value="ABC_tran"/>
    <property type="match status" value="1"/>
</dbReference>
<evidence type="ECO:0000256" key="3">
    <source>
        <dbReference type="ARBA" id="ARBA00022475"/>
    </source>
</evidence>
<comment type="subcellular location">
    <subcellularLocation>
        <location evidence="1">Cell membrane</location>
        <topology evidence="1">Multi-pass membrane protein</topology>
    </subcellularLocation>
</comment>
<evidence type="ECO:0000256" key="4">
    <source>
        <dbReference type="ARBA" id="ARBA00022692"/>
    </source>
</evidence>
<keyword evidence="6 13" id="KW-0067">ATP-binding</keyword>
<dbReference type="FunFam" id="3.40.50.300:FF:000854">
    <property type="entry name" value="Multidrug ABC transporter ATP-binding protein"/>
    <property type="match status" value="1"/>
</dbReference>
<dbReference type="EMBL" id="QUSL01000024">
    <property type="protein sequence ID" value="RGD82740.1"/>
    <property type="molecule type" value="Genomic_DNA"/>
</dbReference>
<dbReference type="InterPro" id="IPR036640">
    <property type="entry name" value="ABC1_TM_sf"/>
</dbReference>
<dbReference type="PANTHER" id="PTHR24221:SF276">
    <property type="entry name" value="ABC TRANSPORTER, ATP-BINDING_PERMEASE PROTEIN"/>
    <property type="match status" value="1"/>
</dbReference>
<evidence type="ECO:0000256" key="6">
    <source>
        <dbReference type="ARBA" id="ARBA00022840"/>
    </source>
</evidence>
<dbReference type="GO" id="GO:0016887">
    <property type="term" value="F:ATP hydrolysis activity"/>
    <property type="evidence" value="ECO:0007669"/>
    <property type="project" value="InterPro"/>
</dbReference>
<keyword evidence="5" id="KW-0547">Nucleotide-binding</keyword>
<evidence type="ECO:0000313" key="13">
    <source>
        <dbReference type="EMBL" id="RGD82740.1"/>
    </source>
</evidence>
<evidence type="ECO:0000256" key="8">
    <source>
        <dbReference type="ARBA" id="ARBA00023136"/>
    </source>
</evidence>
<dbReference type="SMART" id="SM00382">
    <property type="entry name" value="AAA"/>
    <property type="match status" value="1"/>
</dbReference>
<accession>A0A3E3EAJ9</accession>
<keyword evidence="3" id="KW-1003">Cell membrane</keyword>
<evidence type="ECO:0000256" key="10">
    <source>
        <dbReference type="SAM" id="SignalP"/>
    </source>
</evidence>
<dbReference type="InterPro" id="IPR003593">
    <property type="entry name" value="AAA+_ATPase"/>
</dbReference>
<dbReference type="GO" id="GO:0005886">
    <property type="term" value="C:plasma membrane"/>
    <property type="evidence" value="ECO:0007669"/>
    <property type="project" value="UniProtKB-SubCell"/>
</dbReference>
<dbReference type="PROSITE" id="PS50893">
    <property type="entry name" value="ABC_TRANSPORTER_2"/>
    <property type="match status" value="1"/>
</dbReference>
<dbReference type="SUPFAM" id="SSF52540">
    <property type="entry name" value="P-loop containing nucleoside triphosphate hydrolases"/>
    <property type="match status" value="1"/>
</dbReference>
<feature type="transmembrane region" description="Helical" evidence="9">
    <location>
        <begin position="440"/>
        <end position="458"/>
    </location>
</feature>
<name>A0A3E3EAJ9_9FIRM</name>
<evidence type="ECO:0000259" key="12">
    <source>
        <dbReference type="PROSITE" id="PS50929"/>
    </source>
</evidence>
<keyword evidence="8 9" id="KW-0472">Membrane</keyword>
<keyword evidence="7 9" id="KW-1133">Transmembrane helix</keyword>
<dbReference type="Pfam" id="PF00664">
    <property type="entry name" value="ABC_membrane"/>
    <property type="match status" value="1"/>
</dbReference>
<dbReference type="GO" id="GO:0140359">
    <property type="term" value="F:ABC-type transporter activity"/>
    <property type="evidence" value="ECO:0007669"/>
    <property type="project" value="InterPro"/>
</dbReference>
<feature type="transmembrane region" description="Helical" evidence="9">
    <location>
        <begin position="287"/>
        <end position="311"/>
    </location>
</feature>
<dbReference type="PROSITE" id="PS50929">
    <property type="entry name" value="ABC_TM1F"/>
    <property type="match status" value="1"/>
</dbReference>
<evidence type="ECO:0000256" key="9">
    <source>
        <dbReference type="SAM" id="Phobius"/>
    </source>
</evidence>
<feature type="signal peptide" evidence="10">
    <location>
        <begin position="1"/>
        <end position="31"/>
    </location>
</feature>
<dbReference type="PANTHER" id="PTHR24221">
    <property type="entry name" value="ATP-BINDING CASSETTE SUB-FAMILY B"/>
    <property type="match status" value="1"/>
</dbReference>
<dbReference type="InterPro" id="IPR039421">
    <property type="entry name" value="Type_1_exporter"/>
</dbReference>
<comment type="caution">
    <text evidence="13">The sequence shown here is derived from an EMBL/GenBank/DDBJ whole genome shotgun (WGS) entry which is preliminary data.</text>
</comment>
<dbReference type="Gene3D" id="1.20.1560.10">
    <property type="entry name" value="ABC transporter type 1, transmembrane domain"/>
    <property type="match status" value="1"/>
</dbReference>
<keyword evidence="2" id="KW-0813">Transport</keyword>
<evidence type="ECO:0000313" key="14">
    <source>
        <dbReference type="Proteomes" id="UP000261032"/>
    </source>
</evidence>
<sequence length="742" mass="82741">MLKLKHYFKKFWAPILLCVGLLFLQSQSELALPDYMSDIVSVGIQAGGFDSAVSDVLSEETYNHLLVLMDEEDQQQFMDAYKLVEPSNLDKDTLDKFPKAKGQNIYKLKDLSEKKLDRLESILVKPMLMVTSIDGMDKNSKEYQEQFGQLPPNMTPYDALAMMDNTTKAKMFSKIDSQMETMGESTLKIAAGNGVKAEYSRLGCDTDKIQNDYILWSGLKMLAIALAGTVCAVACGFLASKVGAGVSRLLRRDVFEKVESFSNEEFNKFSTASLITRTTNDITQVQMVVIMFIRIVCFAPMMGIGALIKAFNNTPSMTWIIGLVLLVIFCLIGVTFAIVMPKFKIVQSLIDRLNLTMRENLSGMLVIRAFGNEKHSEERFEKANGDLTNVNLFVNRTMASLMPIMMFIFNVVTLLIVYYGAKQIDLGNIAIGQMMAFMQYAMQIIMSFLMIAMISIMLPRASVAADRIYEVISMEPKIVDPKEPKAFIESKKGLVEFNNVTFKYPGANEAVLENISFTAKPGETTAFIGSTGSGNSTLINLIPRFYEVTEGNIKIDGVDIRDVNQHDLRDKIGLVPQKGLLFSGTIRSNLTYGAPEATDDELEEVIRVAQAKEFIDNKEERLDSEISQGGTNVSGGQKQRLAIARAIAKNPEIFIFDDSFSALDFKTDAKLRQELDKMVKKTKNTVLIVGQRIASIMGAEQIIVLDEGKIVGKGTHEELMKNCDVYQEIAYSQLSKEELGHE</sequence>
<evidence type="ECO:0000256" key="1">
    <source>
        <dbReference type="ARBA" id="ARBA00004651"/>
    </source>
</evidence>
<dbReference type="InterPro" id="IPR017871">
    <property type="entry name" value="ABC_transporter-like_CS"/>
</dbReference>
<dbReference type="InterPro" id="IPR011527">
    <property type="entry name" value="ABC1_TM_dom"/>
</dbReference>
<feature type="transmembrane region" description="Helical" evidence="9">
    <location>
        <begin position="401"/>
        <end position="420"/>
    </location>
</feature>
<reference evidence="13 14" key="1">
    <citation type="submission" date="2018-08" db="EMBL/GenBank/DDBJ databases">
        <title>A genome reference for cultivated species of the human gut microbiota.</title>
        <authorList>
            <person name="Zou Y."/>
            <person name="Xue W."/>
            <person name="Luo G."/>
        </authorList>
    </citation>
    <scope>NUCLEOTIDE SEQUENCE [LARGE SCALE GENOMIC DNA]</scope>
    <source>
        <strain evidence="13 14">OM06-4</strain>
    </source>
</reference>
<proteinExistence type="predicted"/>
<feature type="domain" description="ABC transporter" evidence="11">
    <location>
        <begin position="495"/>
        <end position="732"/>
    </location>
</feature>